<evidence type="ECO:0000313" key="8">
    <source>
        <dbReference type="Proteomes" id="UP001519287"/>
    </source>
</evidence>
<sequence>MKMRKIMMILLAAMLVFITACSGGKQEAGGSSKEPAGTTADGTKEKEITISYWVDPRFKLVQGLEDQTKEYGDWEKLQAAEFTKLHPNVKIEVQALTWDDLGKKVPISITAQTNPDILRDYLGRTSQYAHQGVLENLEDLVPKEELDDYLPDYLDLYTINGHLHALPSFAWTLGLVINKELWKQKGKESMIPTPDNPYWTIDQFDQAIREVADKGKVPFSVIVATAQGDTGLLSFFWGFGAKLFKESDYSKVALNSPEGVKALEYLVKLNDDGLIQPSAVSMQAGDMDTLFTTGTVGAYGGQLGLWKTIENSKKEGKTKAEFDLTMVQFPSDGDVKNGVAVGPTGLAIFKQEDEYKRKMVVEFANFLNSTQYQKDYAINAGQFPVKKSAGIPMAEDPNYKVLQKIIDERGVEDMGLTNPKYAEIRALLQPEIQAALLKQKTPAQALQDYETAANKVLSEK</sequence>
<dbReference type="PANTHER" id="PTHR43649:SF33">
    <property type="entry name" value="POLYGALACTURONAN_RHAMNOGALACTURONAN-BINDING PROTEIN YTCQ"/>
    <property type="match status" value="1"/>
</dbReference>
<name>A0ABS4IZP1_9BACL</name>
<evidence type="ECO:0000256" key="4">
    <source>
        <dbReference type="ARBA" id="ARBA00023139"/>
    </source>
</evidence>
<keyword evidence="8" id="KW-1185">Reference proteome</keyword>
<comment type="caution">
    <text evidence="7">The sequence shown here is derived from an EMBL/GenBank/DDBJ whole genome shotgun (WGS) entry which is preliminary data.</text>
</comment>
<evidence type="ECO:0000313" key="7">
    <source>
        <dbReference type="EMBL" id="MBP1992461.1"/>
    </source>
</evidence>
<proteinExistence type="predicted"/>
<protein>
    <submittedName>
        <fullName evidence="7">ABC-type glycerol-3-phosphate transport system substrate-binding protein</fullName>
    </submittedName>
</protein>
<keyword evidence="4" id="KW-0564">Palmitate</keyword>
<dbReference type="Gene3D" id="3.40.190.10">
    <property type="entry name" value="Periplasmic binding protein-like II"/>
    <property type="match status" value="1"/>
</dbReference>
<evidence type="ECO:0000256" key="1">
    <source>
        <dbReference type="ARBA" id="ARBA00022475"/>
    </source>
</evidence>
<evidence type="ECO:0000256" key="2">
    <source>
        <dbReference type="ARBA" id="ARBA00022729"/>
    </source>
</evidence>
<gene>
    <name evidence="7" type="ORF">J2Z66_004069</name>
</gene>
<keyword evidence="5" id="KW-0449">Lipoprotein</keyword>
<keyword evidence="3" id="KW-0472">Membrane</keyword>
<dbReference type="InterPro" id="IPR006059">
    <property type="entry name" value="SBP"/>
</dbReference>
<reference evidence="7 8" key="1">
    <citation type="submission" date="2021-03" db="EMBL/GenBank/DDBJ databases">
        <title>Genomic Encyclopedia of Type Strains, Phase IV (KMG-IV): sequencing the most valuable type-strain genomes for metagenomic binning, comparative biology and taxonomic classification.</title>
        <authorList>
            <person name="Goeker M."/>
        </authorList>
    </citation>
    <scope>NUCLEOTIDE SEQUENCE [LARGE SCALE GENOMIC DNA]</scope>
    <source>
        <strain evidence="7 8">DSM 26048</strain>
    </source>
</reference>
<accession>A0ABS4IZP1</accession>
<dbReference type="RefSeq" id="WP_209973480.1">
    <property type="nucleotide sequence ID" value="NZ_JAGGLB010000013.1"/>
</dbReference>
<evidence type="ECO:0000256" key="6">
    <source>
        <dbReference type="SAM" id="SignalP"/>
    </source>
</evidence>
<dbReference type="Proteomes" id="UP001519287">
    <property type="component" value="Unassembled WGS sequence"/>
</dbReference>
<evidence type="ECO:0000256" key="5">
    <source>
        <dbReference type="ARBA" id="ARBA00023288"/>
    </source>
</evidence>
<dbReference type="PANTHER" id="PTHR43649">
    <property type="entry name" value="ARABINOSE-BINDING PROTEIN-RELATED"/>
    <property type="match status" value="1"/>
</dbReference>
<feature type="signal peptide" evidence="6">
    <location>
        <begin position="1"/>
        <end position="22"/>
    </location>
</feature>
<dbReference type="PROSITE" id="PS51257">
    <property type="entry name" value="PROKAR_LIPOPROTEIN"/>
    <property type="match status" value="1"/>
</dbReference>
<dbReference type="InterPro" id="IPR050490">
    <property type="entry name" value="Bact_solute-bd_prot1"/>
</dbReference>
<keyword evidence="2 6" id="KW-0732">Signal</keyword>
<feature type="chain" id="PRO_5045127952" evidence="6">
    <location>
        <begin position="23"/>
        <end position="460"/>
    </location>
</feature>
<dbReference type="SUPFAM" id="SSF53850">
    <property type="entry name" value="Periplasmic binding protein-like II"/>
    <property type="match status" value="1"/>
</dbReference>
<dbReference type="Pfam" id="PF01547">
    <property type="entry name" value="SBP_bac_1"/>
    <property type="match status" value="1"/>
</dbReference>
<keyword evidence="1" id="KW-1003">Cell membrane</keyword>
<organism evidence="7 8">
    <name type="scientific">Paenibacillus eucommiae</name>
    <dbReference type="NCBI Taxonomy" id="1355755"/>
    <lineage>
        <taxon>Bacteria</taxon>
        <taxon>Bacillati</taxon>
        <taxon>Bacillota</taxon>
        <taxon>Bacilli</taxon>
        <taxon>Bacillales</taxon>
        <taxon>Paenibacillaceae</taxon>
        <taxon>Paenibacillus</taxon>
    </lineage>
</organism>
<evidence type="ECO:0000256" key="3">
    <source>
        <dbReference type="ARBA" id="ARBA00023136"/>
    </source>
</evidence>
<dbReference type="EMBL" id="JAGGLB010000013">
    <property type="protein sequence ID" value="MBP1992461.1"/>
    <property type="molecule type" value="Genomic_DNA"/>
</dbReference>